<evidence type="ECO:0000313" key="2">
    <source>
        <dbReference type="EMBL" id="CAF3617465.1"/>
    </source>
</evidence>
<accession>A0A818PDH9</accession>
<gene>
    <name evidence="2" type="ORF">GRG538_LOCUS23494</name>
</gene>
<reference evidence="2" key="1">
    <citation type="submission" date="2021-02" db="EMBL/GenBank/DDBJ databases">
        <authorList>
            <person name="Nowell W R."/>
        </authorList>
    </citation>
    <scope>NUCLEOTIDE SEQUENCE</scope>
</reference>
<dbReference type="Proteomes" id="UP000663872">
    <property type="component" value="Unassembled WGS sequence"/>
</dbReference>
<keyword evidence="1" id="KW-0732">Signal</keyword>
<comment type="caution">
    <text evidence="2">The sequence shown here is derived from an EMBL/GenBank/DDBJ whole genome shotgun (WGS) entry which is preliminary data.</text>
</comment>
<proteinExistence type="predicted"/>
<organism evidence="2 3">
    <name type="scientific">Rotaria socialis</name>
    <dbReference type="NCBI Taxonomy" id="392032"/>
    <lineage>
        <taxon>Eukaryota</taxon>
        <taxon>Metazoa</taxon>
        <taxon>Spiralia</taxon>
        <taxon>Gnathifera</taxon>
        <taxon>Rotifera</taxon>
        <taxon>Eurotatoria</taxon>
        <taxon>Bdelloidea</taxon>
        <taxon>Philodinida</taxon>
        <taxon>Philodinidae</taxon>
        <taxon>Rotaria</taxon>
    </lineage>
</organism>
<protein>
    <submittedName>
        <fullName evidence="2">Uncharacterized protein</fullName>
    </submittedName>
</protein>
<sequence length="678" mass="75574">MEISFVLTCTLAFLSMCNAFLKSPTFHIKGRSLSPHAAMRQLAQSLNVHVPDNWSDLMKPPSTTGVVGEAEVGSSNLESVVNDWSLPASFRTEVIGSVRTLMLTAIEGSYSAQTYTFDAGSATTLSTLLVVATKLLSPSNPDQPYGLMHAAINGNALVKQQYTKYSVKVCQHCNKYFWKAKGCCHHEEHSSPRGHSAEELNTVRQKMIVDQYAWFSQQNLANIGSKTLVKTFIPNRYDSITETLENLLSRKEVKNEMVMSYNDSVLTAIQSNFASLKLSTHIFRVNKVSKNNMPTLCTALAKQYGFEDFYSNSEYSQQIALPKFSYETLFTSQNVSGLSKVFVKYVWILGQKTDNLSYALNVISLTHSSRILIDMIPSNATRNSTLSTTVEKYNQLNISRLSTFNSDGQFSNQSLLTLSSPWEQKTTRTLLNMLRFIAASAIVPQRFRMLSDFNVEVTRPHPNFNSSIRNEGRTIALQVQALATAVSSAAKAVGEVINVLKSSKTVTIERILRFGFSYFNQKTRILRAMNVPSSRAEAFMHAVAQDYDLPKADSFIMGITYSDDFSWEQVQYLYSPAKNGVYRCLTLFMTGDSTTDTASFFIVDVNSDYHIAPDLLLVTTSKSRLGGLFSSSKQSIQEVPHVLTLDEAVKLQQFFMLVAIGNIAQTLHVTTDFSAAHK</sequence>
<feature type="signal peptide" evidence="1">
    <location>
        <begin position="1"/>
        <end position="19"/>
    </location>
</feature>
<dbReference type="EMBL" id="CAJNYT010003927">
    <property type="protein sequence ID" value="CAF3617465.1"/>
    <property type="molecule type" value="Genomic_DNA"/>
</dbReference>
<dbReference type="AlphaFoldDB" id="A0A818PDH9"/>
<evidence type="ECO:0000256" key="1">
    <source>
        <dbReference type="SAM" id="SignalP"/>
    </source>
</evidence>
<evidence type="ECO:0000313" key="3">
    <source>
        <dbReference type="Proteomes" id="UP000663872"/>
    </source>
</evidence>
<name>A0A818PDH9_9BILA</name>
<feature type="chain" id="PRO_5032485059" evidence="1">
    <location>
        <begin position="20"/>
        <end position="678"/>
    </location>
</feature>